<dbReference type="SUPFAM" id="SSF82607">
    <property type="entry name" value="YbaB-like"/>
    <property type="match status" value="1"/>
</dbReference>
<dbReference type="RefSeq" id="WP_098510319.1">
    <property type="nucleotide sequence ID" value="NZ_JBIAKZ010000010.1"/>
</dbReference>
<dbReference type="Gene3D" id="3.30.1310.10">
    <property type="entry name" value="Nucleoid-associated protein YbaB-like domain"/>
    <property type="match status" value="1"/>
</dbReference>
<sequence>MSAQLDELIAQFENFQAKVRQAEAGFSGVGDMQERIAQVENAVTSPDGAVTVVAGAGGTVTDIRLAAGATRLGSAQLSTLIMSTLRQAVAGAVQQQAGIVDDAFGDAFGVNTSEQVRQAQAEAWGTEAEEPASEQPAPQQTAQRATPRRRPGPRDDDDYFEDNSILRRD</sequence>
<evidence type="ECO:0000313" key="3">
    <source>
        <dbReference type="Proteomes" id="UP000243542"/>
    </source>
</evidence>
<accession>A0A2A9G222</accession>
<protein>
    <submittedName>
        <fullName evidence="2">YbaB/EbfC DNA-binding family protein</fullName>
    </submittedName>
</protein>
<dbReference type="EMBL" id="PDJK01000001">
    <property type="protein sequence ID" value="PFG57203.1"/>
    <property type="molecule type" value="Genomic_DNA"/>
</dbReference>
<reference evidence="2 3" key="1">
    <citation type="submission" date="2017-10" db="EMBL/GenBank/DDBJ databases">
        <title>Sequencing the genomes of 1000 actinobacteria strains.</title>
        <authorList>
            <person name="Klenk H.-P."/>
        </authorList>
    </citation>
    <scope>NUCLEOTIDE SEQUENCE [LARGE SCALE GENOMIC DNA]</scope>
    <source>
        <strain evidence="2 3">DSM 46092</strain>
    </source>
</reference>
<evidence type="ECO:0000256" key="1">
    <source>
        <dbReference type="SAM" id="MobiDB-lite"/>
    </source>
</evidence>
<evidence type="ECO:0000313" key="2">
    <source>
        <dbReference type="EMBL" id="PFG57203.1"/>
    </source>
</evidence>
<feature type="region of interest" description="Disordered" evidence="1">
    <location>
        <begin position="118"/>
        <end position="169"/>
    </location>
</feature>
<organism evidence="2 3">
    <name type="scientific">Amycolatopsis sulphurea</name>
    <dbReference type="NCBI Taxonomy" id="76022"/>
    <lineage>
        <taxon>Bacteria</taxon>
        <taxon>Bacillati</taxon>
        <taxon>Actinomycetota</taxon>
        <taxon>Actinomycetes</taxon>
        <taxon>Pseudonocardiales</taxon>
        <taxon>Pseudonocardiaceae</taxon>
        <taxon>Amycolatopsis</taxon>
    </lineage>
</organism>
<dbReference type="AlphaFoldDB" id="A0A2A9G222"/>
<dbReference type="InterPro" id="IPR036894">
    <property type="entry name" value="YbaB-like_sf"/>
</dbReference>
<gene>
    <name evidence="2" type="ORF">ATK36_0768</name>
</gene>
<feature type="compositionally biased region" description="Low complexity" evidence="1">
    <location>
        <begin position="133"/>
        <end position="145"/>
    </location>
</feature>
<proteinExistence type="predicted"/>
<dbReference type="GO" id="GO:0003677">
    <property type="term" value="F:DNA binding"/>
    <property type="evidence" value="ECO:0007669"/>
    <property type="project" value="UniProtKB-KW"/>
</dbReference>
<keyword evidence="3" id="KW-1185">Reference proteome</keyword>
<dbReference type="Pfam" id="PF02575">
    <property type="entry name" value="YbaB_DNA_bd"/>
    <property type="match status" value="1"/>
</dbReference>
<keyword evidence="2" id="KW-0238">DNA-binding</keyword>
<dbReference type="Proteomes" id="UP000243542">
    <property type="component" value="Unassembled WGS sequence"/>
</dbReference>
<name>A0A2A9G222_9PSEU</name>
<comment type="caution">
    <text evidence="2">The sequence shown here is derived from an EMBL/GenBank/DDBJ whole genome shotgun (WGS) entry which is preliminary data.</text>
</comment>
<dbReference type="InterPro" id="IPR004401">
    <property type="entry name" value="YbaB/EbfC"/>
</dbReference>